<dbReference type="Proteomes" id="UP000250043">
    <property type="component" value="Unassembled WGS sequence"/>
</dbReference>
<feature type="signal peptide" evidence="4">
    <location>
        <begin position="1"/>
        <end position="18"/>
    </location>
</feature>
<dbReference type="InterPro" id="IPR021109">
    <property type="entry name" value="Peptidase_aspartic_dom_sf"/>
</dbReference>
<dbReference type="PANTHER" id="PTHR47966:SF51">
    <property type="entry name" value="BETA-SITE APP-CLEAVING ENZYME, ISOFORM A-RELATED"/>
    <property type="match status" value="1"/>
</dbReference>
<dbReference type="InterPro" id="IPR001461">
    <property type="entry name" value="Aspartic_peptidase_A1"/>
</dbReference>
<dbReference type="PANTHER" id="PTHR47966">
    <property type="entry name" value="BETA-SITE APP-CLEAVING ENZYME, ISOFORM A-RELATED"/>
    <property type="match status" value="1"/>
</dbReference>
<dbReference type="CDD" id="cd05471">
    <property type="entry name" value="pepsin_like"/>
    <property type="match status" value="1"/>
</dbReference>
<dbReference type="SUPFAM" id="SSF50630">
    <property type="entry name" value="Acid proteases"/>
    <property type="match status" value="1"/>
</dbReference>
<comment type="similarity">
    <text evidence="1 3">Belongs to the peptidase A1 family.</text>
</comment>
<keyword evidence="3 6" id="KW-0645">Protease</keyword>
<dbReference type="InterPro" id="IPR034164">
    <property type="entry name" value="Pepsin-like_dom"/>
</dbReference>
<protein>
    <submittedName>
        <fullName evidence="6">Family A1 protease</fullName>
    </submittedName>
</protein>
<gene>
    <name evidence="6" type="ORF">OBBRIDRAFT_794546</name>
</gene>
<keyword evidence="7" id="KW-1185">Reference proteome</keyword>
<evidence type="ECO:0000313" key="7">
    <source>
        <dbReference type="Proteomes" id="UP000250043"/>
    </source>
</evidence>
<feature type="domain" description="Peptidase A1" evidence="5">
    <location>
        <begin position="95"/>
        <end position="419"/>
    </location>
</feature>
<name>A0A8E2AW19_9APHY</name>
<evidence type="ECO:0000313" key="6">
    <source>
        <dbReference type="EMBL" id="OCH89117.1"/>
    </source>
</evidence>
<keyword evidence="4" id="KW-0732">Signal</keyword>
<dbReference type="EMBL" id="KV722434">
    <property type="protein sequence ID" value="OCH89117.1"/>
    <property type="molecule type" value="Genomic_DNA"/>
</dbReference>
<dbReference type="PRINTS" id="PR00792">
    <property type="entry name" value="PEPSIN"/>
</dbReference>
<dbReference type="InterPro" id="IPR001969">
    <property type="entry name" value="Aspartic_peptidase_AS"/>
</dbReference>
<keyword evidence="2 3" id="KW-0064">Aspartyl protease</keyword>
<evidence type="ECO:0000256" key="2">
    <source>
        <dbReference type="ARBA" id="ARBA00022750"/>
    </source>
</evidence>
<evidence type="ECO:0000256" key="4">
    <source>
        <dbReference type="SAM" id="SignalP"/>
    </source>
</evidence>
<dbReference type="PROSITE" id="PS00141">
    <property type="entry name" value="ASP_PROTEASE"/>
    <property type="match status" value="2"/>
</dbReference>
<dbReference type="Gene3D" id="2.40.70.10">
    <property type="entry name" value="Acid Proteases"/>
    <property type="match status" value="2"/>
</dbReference>
<dbReference type="AlphaFoldDB" id="A0A8E2AW19"/>
<keyword evidence="3" id="KW-0378">Hydrolase</keyword>
<dbReference type="GO" id="GO:0004190">
    <property type="term" value="F:aspartic-type endopeptidase activity"/>
    <property type="evidence" value="ECO:0007669"/>
    <property type="project" value="UniProtKB-KW"/>
</dbReference>
<dbReference type="GO" id="GO:0006508">
    <property type="term" value="P:proteolysis"/>
    <property type="evidence" value="ECO:0007669"/>
    <property type="project" value="UniProtKB-KW"/>
</dbReference>
<reference evidence="6 7" key="1">
    <citation type="submission" date="2016-07" db="EMBL/GenBank/DDBJ databases">
        <title>Draft genome of the white-rot fungus Obba rivulosa 3A-2.</title>
        <authorList>
            <consortium name="DOE Joint Genome Institute"/>
            <person name="Miettinen O."/>
            <person name="Riley R."/>
            <person name="Acob R."/>
            <person name="Barry K."/>
            <person name="Cullen D."/>
            <person name="De Vries R."/>
            <person name="Hainaut M."/>
            <person name="Hatakka A."/>
            <person name="Henrissat B."/>
            <person name="Hilden K."/>
            <person name="Kuo R."/>
            <person name="Labutti K."/>
            <person name="Lipzen A."/>
            <person name="Makela M.R."/>
            <person name="Sandor L."/>
            <person name="Spatafora J.W."/>
            <person name="Grigoriev I.V."/>
            <person name="Hibbett D.S."/>
        </authorList>
    </citation>
    <scope>NUCLEOTIDE SEQUENCE [LARGE SCALE GENOMIC DNA]</scope>
    <source>
        <strain evidence="6 7">3A-2</strain>
    </source>
</reference>
<feature type="chain" id="PRO_5034096575" evidence="4">
    <location>
        <begin position="19"/>
        <end position="432"/>
    </location>
</feature>
<accession>A0A8E2AW19</accession>
<dbReference type="PROSITE" id="PS51767">
    <property type="entry name" value="PEPTIDASE_A1"/>
    <property type="match status" value="1"/>
</dbReference>
<proteinExistence type="inferred from homology"/>
<evidence type="ECO:0000259" key="5">
    <source>
        <dbReference type="PROSITE" id="PS51767"/>
    </source>
</evidence>
<evidence type="ECO:0000256" key="1">
    <source>
        <dbReference type="ARBA" id="ARBA00007447"/>
    </source>
</evidence>
<evidence type="ECO:0000256" key="3">
    <source>
        <dbReference type="RuleBase" id="RU000454"/>
    </source>
</evidence>
<dbReference type="OrthoDB" id="660550at2759"/>
<organism evidence="6 7">
    <name type="scientific">Obba rivulosa</name>
    <dbReference type="NCBI Taxonomy" id="1052685"/>
    <lineage>
        <taxon>Eukaryota</taxon>
        <taxon>Fungi</taxon>
        <taxon>Dikarya</taxon>
        <taxon>Basidiomycota</taxon>
        <taxon>Agaricomycotina</taxon>
        <taxon>Agaricomycetes</taxon>
        <taxon>Polyporales</taxon>
        <taxon>Gelatoporiaceae</taxon>
        <taxon>Obba</taxon>
    </lineage>
</organism>
<dbReference type="InterPro" id="IPR033121">
    <property type="entry name" value="PEPTIDASE_A1"/>
</dbReference>
<dbReference type="Pfam" id="PF00026">
    <property type="entry name" value="Asp"/>
    <property type="match status" value="1"/>
</dbReference>
<sequence>MLQMITVVLLCSRPALMSLSVAPVSRSTPTSLPPLHITLQMTRKINVTGMHSMIIKDRIRDRELRHRAGSAQTRQKRSVTETSFSVTVTDAQNVYVATIGVGIPPTQYIVVVDTGSSNTWIGANRPYTKTNTSQSTGLEVSIPYFDDLLFSGEEYSDTVTLAPGHAVQHQGIGVASSAQNLSAGDGTLIDGILGIGPTHLTQLSLMLEKNATIPTVTDNAFAQRLIDIREVGISFEPATSPTVKNGELSFGAPDPRRFIGELAYVPITMTGDASNFIGIDQSITYGASKIPILSNSAGIVDTGTSLLLLASDALGCYVNATGAILDPDTGLYALPEAQFVNLESLYFTIGENTYELTPDAQIWPRTLNAAINGTDDNIYLIVGDNHHLSGSGIDFTLGLVWLERFYFAYNSGTSQVGFATTQFTNSTVNWGM</sequence>